<comment type="caution">
    <text evidence="1">The sequence shown here is derived from an EMBL/GenBank/DDBJ whole genome shotgun (WGS) entry which is preliminary data.</text>
</comment>
<evidence type="ECO:0000313" key="1">
    <source>
        <dbReference type="EMBL" id="KAK9024577.1"/>
    </source>
</evidence>
<accession>A0ABR2SHY9</accession>
<sequence>MVIKNNTSQHALEFIADTSSYINSLNSFCASVDPRRGGRDIQTQVLNTSGAKPAVGGTTTNSVKELASSLAELDLSPQQVNRLNEEIRDAMQSGELDDMTTVPLSPQQEENVFNTVLISTFMKMADEGLIDPEVAKDKLYPQGTVRHPEVESAFNQIIQRAKTSTEKKPDAVKERN</sequence>
<dbReference type="EMBL" id="JBBPBN010000015">
    <property type="protein sequence ID" value="KAK9024577.1"/>
    <property type="molecule type" value="Genomic_DNA"/>
</dbReference>
<keyword evidence="2" id="KW-1185">Reference proteome</keyword>
<organism evidence="1 2">
    <name type="scientific">Hibiscus sabdariffa</name>
    <name type="common">roselle</name>
    <dbReference type="NCBI Taxonomy" id="183260"/>
    <lineage>
        <taxon>Eukaryota</taxon>
        <taxon>Viridiplantae</taxon>
        <taxon>Streptophyta</taxon>
        <taxon>Embryophyta</taxon>
        <taxon>Tracheophyta</taxon>
        <taxon>Spermatophyta</taxon>
        <taxon>Magnoliopsida</taxon>
        <taxon>eudicotyledons</taxon>
        <taxon>Gunneridae</taxon>
        <taxon>Pentapetalae</taxon>
        <taxon>rosids</taxon>
        <taxon>malvids</taxon>
        <taxon>Malvales</taxon>
        <taxon>Malvaceae</taxon>
        <taxon>Malvoideae</taxon>
        <taxon>Hibiscus</taxon>
    </lineage>
</organism>
<proteinExistence type="predicted"/>
<evidence type="ECO:0000313" key="2">
    <source>
        <dbReference type="Proteomes" id="UP001396334"/>
    </source>
</evidence>
<reference evidence="1 2" key="1">
    <citation type="journal article" date="2024" name="G3 (Bethesda)">
        <title>Genome assembly of Hibiscus sabdariffa L. provides insights into metabolisms of medicinal natural products.</title>
        <authorList>
            <person name="Kim T."/>
        </authorList>
    </citation>
    <scope>NUCLEOTIDE SEQUENCE [LARGE SCALE GENOMIC DNA]</scope>
    <source>
        <strain evidence="1">TK-2024</strain>
        <tissue evidence="1">Old leaves</tissue>
    </source>
</reference>
<protein>
    <submittedName>
        <fullName evidence="1">Uncharacterized protein</fullName>
    </submittedName>
</protein>
<dbReference type="Proteomes" id="UP001396334">
    <property type="component" value="Unassembled WGS sequence"/>
</dbReference>
<name>A0ABR2SHY9_9ROSI</name>
<gene>
    <name evidence="1" type="ORF">V6N11_004735</name>
</gene>